<gene>
    <name evidence="5" type="primary">LOC100180064</name>
</gene>
<evidence type="ECO:0000313" key="5">
    <source>
        <dbReference type="EMBL" id="CAB3262499.1"/>
    </source>
</evidence>
<comment type="subcellular location">
    <subcellularLocation>
        <location evidence="1">Nucleus</location>
    </subcellularLocation>
</comment>
<evidence type="ECO:0000256" key="1">
    <source>
        <dbReference type="ARBA" id="ARBA00004123"/>
    </source>
</evidence>
<dbReference type="AlphaFoldDB" id="A0A6F9DI13"/>
<feature type="compositionally biased region" description="Basic and acidic residues" evidence="3">
    <location>
        <begin position="767"/>
        <end position="776"/>
    </location>
</feature>
<evidence type="ECO:0000259" key="4">
    <source>
        <dbReference type="PROSITE" id="PS50053"/>
    </source>
</evidence>
<dbReference type="Gene3D" id="3.10.20.90">
    <property type="entry name" value="Phosphatidylinositol 3-kinase Catalytic Subunit, Chain A, domain 1"/>
    <property type="match status" value="1"/>
</dbReference>
<dbReference type="EMBL" id="LR786683">
    <property type="protein sequence ID" value="CAB3262499.1"/>
    <property type="molecule type" value="mRNA"/>
</dbReference>
<feature type="region of interest" description="Disordered" evidence="3">
    <location>
        <begin position="652"/>
        <end position="720"/>
    </location>
</feature>
<feature type="compositionally biased region" description="Basic residues" evidence="3">
    <location>
        <begin position="189"/>
        <end position="199"/>
    </location>
</feature>
<feature type="region of interest" description="Disordered" evidence="3">
    <location>
        <begin position="180"/>
        <end position="200"/>
    </location>
</feature>
<feature type="compositionally biased region" description="Basic and acidic residues" evidence="3">
    <location>
        <begin position="806"/>
        <end position="823"/>
    </location>
</feature>
<protein>
    <submittedName>
        <fullName evidence="5">Uncharacterized protein LOC100180064</fullName>
    </submittedName>
</protein>
<feature type="compositionally biased region" description="Basic residues" evidence="3">
    <location>
        <begin position="664"/>
        <end position="675"/>
    </location>
</feature>
<dbReference type="PROSITE" id="PS50053">
    <property type="entry name" value="UBIQUITIN_2"/>
    <property type="match status" value="1"/>
</dbReference>
<feature type="domain" description="Ubiquitin-like" evidence="4">
    <location>
        <begin position="21"/>
        <end position="95"/>
    </location>
</feature>
<feature type="compositionally biased region" description="Low complexity" evidence="3">
    <location>
        <begin position="447"/>
        <end position="471"/>
    </location>
</feature>
<feature type="region of interest" description="Disordered" evidence="3">
    <location>
        <begin position="753"/>
        <end position="823"/>
    </location>
</feature>
<feature type="compositionally biased region" description="Low complexity" evidence="3">
    <location>
        <begin position="597"/>
        <end position="610"/>
    </location>
</feature>
<dbReference type="PANTHER" id="PTHR23010:SF1">
    <property type="entry name" value="MIDNOLIN"/>
    <property type="match status" value="1"/>
</dbReference>
<feature type="region of interest" description="Disordered" evidence="3">
    <location>
        <begin position="272"/>
        <end position="294"/>
    </location>
</feature>
<proteinExistence type="evidence at transcript level"/>
<feature type="compositionally biased region" description="Low complexity" evidence="3">
    <location>
        <begin position="272"/>
        <end position="288"/>
    </location>
</feature>
<sequence length="823" mass="88915">MMDVKEDSSQSDSSSCSDESIQVVVCPATGGQFEVEIGQSDSIDDLLKKISRHLQTPRDRLKVLFKEKVLVSGTVAEHNIQSGNRVTLLPAIESGFSSTVQGTQQSIIQAIESLSDIQIDDFLSGRSPLTLALRVGDHMMFVQLQLEQSAPQTPTTVPCPSSGRLGSSDNTKQCNANTHFAQDSTTSHRPQRTHHHHRPNTICNPLSTAFPPHCAATPTGGVGVNAAPTSSFRPQTTPAASEYISPTSPDCPQPSVASIGGPTAGLLYKSTATSPTTLQPSPSSLPRSVTREKASHLDKLVSACDAARLPASSGTEDTQKPKASKSSEPSTSSDARLATPAISKTTQAQQSLATHRRISTTSGKITSGVGSLSHHGSPMSGTRVVRQMQRLRRLCGSHQQCVAYSSPELASEISSIVHAAKHHSSSDSGSGSSRRSGKSSTRERSRPSSSTPSASSAASTSSAARQATPPATGACIDSFTTHGPGIFSGTFSGSLHPNIQDKEGRPKRDPQTILQILTDLLSATNQYQGQTGNIGMLPQLLRDHFAKQQGTAAAAPPPPPSTSSSEREPRVSRSQHQRSRHQPYHHHHHHHHHHQYPHQPQQGQQQQQPRLPNFPAAYNPYMGLPPSYPTYGPMGAVDPAAVYQHFSRGGEQALGLPTSAPASHSHRSSSRKCQHRRDDPHRQGKCASSRNPLSYCSPSSSSSRRSNKHGPNINVSRLMQLQQENFTTREKMRELTEKMQQRRLRRQMRREACGPYKRGSGAAVESTNRDNQEKMNEISSGAPNSGRAVDERSNLEVQLDELSNFPKDRKTEVAHESPETVTV</sequence>
<dbReference type="GO" id="GO:0005634">
    <property type="term" value="C:nucleus"/>
    <property type="evidence" value="ECO:0007669"/>
    <property type="project" value="UniProtKB-SubCell"/>
</dbReference>
<accession>A0A6F9DI13</accession>
<feature type="compositionally biased region" description="Polar residues" evidence="3">
    <location>
        <begin position="228"/>
        <end position="250"/>
    </location>
</feature>
<feature type="compositionally biased region" description="Basic and acidic residues" evidence="3">
    <location>
        <begin position="499"/>
        <end position="508"/>
    </location>
</feature>
<dbReference type="SUPFAM" id="SSF54236">
    <property type="entry name" value="Ubiquitin-like"/>
    <property type="match status" value="1"/>
</dbReference>
<dbReference type="InterPro" id="IPR000626">
    <property type="entry name" value="Ubiquitin-like_dom"/>
</dbReference>
<dbReference type="InterPro" id="IPR029071">
    <property type="entry name" value="Ubiquitin-like_domsf"/>
</dbReference>
<feature type="compositionally biased region" description="Basic residues" evidence="3">
    <location>
        <begin position="573"/>
        <end position="596"/>
    </location>
</feature>
<reference evidence="5" key="1">
    <citation type="submission" date="2020-04" db="EMBL/GenBank/DDBJ databases">
        <authorList>
            <person name="Neveu A P."/>
        </authorList>
    </citation>
    <scope>NUCLEOTIDE SEQUENCE</scope>
    <source>
        <tissue evidence="5">Whole embryo</tissue>
    </source>
</reference>
<feature type="compositionally biased region" description="Polar residues" evidence="3">
    <location>
        <begin position="342"/>
        <end position="370"/>
    </location>
</feature>
<evidence type="ECO:0000256" key="2">
    <source>
        <dbReference type="ARBA" id="ARBA00023242"/>
    </source>
</evidence>
<feature type="region of interest" description="Disordered" evidence="3">
    <location>
        <begin position="306"/>
        <end position="383"/>
    </location>
</feature>
<evidence type="ECO:0000256" key="3">
    <source>
        <dbReference type="SAM" id="MobiDB-lite"/>
    </source>
</evidence>
<dbReference type="PANTHER" id="PTHR23010">
    <property type="entry name" value="MIDNOLIN"/>
    <property type="match status" value="1"/>
</dbReference>
<feature type="region of interest" description="Disordered" evidence="3">
    <location>
        <begin position="417"/>
        <end position="508"/>
    </location>
</feature>
<keyword evidence="2" id="KW-0539">Nucleus</keyword>
<dbReference type="InterPro" id="IPR039336">
    <property type="entry name" value="Midnolin"/>
</dbReference>
<feature type="compositionally biased region" description="Low complexity" evidence="3">
    <location>
        <begin position="324"/>
        <end position="333"/>
    </location>
</feature>
<feature type="compositionally biased region" description="Low complexity" evidence="3">
    <location>
        <begin position="688"/>
        <end position="704"/>
    </location>
</feature>
<feature type="region of interest" description="Disordered" evidence="3">
    <location>
        <begin position="228"/>
        <end position="259"/>
    </location>
</feature>
<dbReference type="Pfam" id="PF00240">
    <property type="entry name" value="ubiquitin"/>
    <property type="match status" value="1"/>
</dbReference>
<organism evidence="5">
    <name type="scientific">Phallusia mammillata</name>
    <dbReference type="NCBI Taxonomy" id="59560"/>
    <lineage>
        <taxon>Eukaryota</taxon>
        <taxon>Metazoa</taxon>
        <taxon>Chordata</taxon>
        <taxon>Tunicata</taxon>
        <taxon>Ascidiacea</taxon>
        <taxon>Phlebobranchia</taxon>
        <taxon>Ascidiidae</taxon>
        <taxon>Phallusia</taxon>
    </lineage>
</organism>
<feature type="region of interest" description="Disordered" evidence="3">
    <location>
        <begin position="548"/>
        <end position="618"/>
    </location>
</feature>
<name>A0A6F9DI13_9ASCI</name>